<feature type="domain" description="DUF4246" evidence="2">
    <location>
        <begin position="151"/>
        <end position="278"/>
    </location>
</feature>
<dbReference type="InterPro" id="IPR025340">
    <property type="entry name" value="DUF4246"/>
</dbReference>
<sequence>MTNTTRAPVGGGPRGDNPADPDYSSLQQDTLAVPGKYVSSFFPLVAGTILQSSWQHDNKEWVHGCRNTADFPRLEDSENGGMGDWRCATTVVDKGWLADAKKKVVPAVATRSSGIWLDTDWPMVVARLASHVTGTDGQIAQSLTEGCWVVVKDDLMKSLGALGAECVARKDRNWEEYNSVLRVVDPYRHCAILDRSNIEQSPFIPKAQQWEQWNSNFQLLPADVTISWDGSAHFTSYVNELNPAEHGELYAVLEQVMSAFVPLFEKLLTEMGSAAEADPISEDLKSQAYAGQGSETVREPSCRHYPSDP</sequence>
<dbReference type="EMBL" id="LNIX01000043">
    <property type="protein sequence ID" value="OXA38876.1"/>
    <property type="molecule type" value="Genomic_DNA"/>
</dbReference>
<evidence type="ECO:0000256" key="1">
    <source>
        <dbReference type="SAM" id="MobiDB-lite"/>
    </source>
</evidence>
<dbReference type="Pfam" id="PF14033">
    <property type="entry name" value="DUF4246"/>
    <property type="match status" value="1"/>
</dbReference>
<dbReference type="PANTHER" id="PTHR33119">
    <property type="entry name" value="IFI3P"/>
    <property type="match status" value="1"/>
</dbReference>
<proteinExistence type="predicted"/>
<keyword evidence="4" id="KW-1185">Reference proteome</keyword>
<gene>
    <name evidence="3" type="ORF">Fcan01_26436</name>
</gene>
<evidence type="ECO:0000259" key="2">
    <source>
        <dbReference type="Pfam" id="PF14033"/>
    </source>
</evidence>
<dbReference type="STRING" id="158441.A0A226D3P4"/>
<accession>A0A226D3P4</accession>
<evidence type="ECO:0000313" key="3">
    <source>
        <dbReference type="EMBL" id="OXA38876.1"/>
    </source>
</evidence>
<dbReference type="InterPro" id="IPR049192">
    <property type="entry name" value="DUF4246_C"/>
</dbReference>
<name>A0A226D3P4_FOLCA</name>
<dbReference type="PANTHER" id="PTHR33119:SF1">
    <property type="entry name" value="FE2OG DIOXYGENASE DOMAIN-CONTAINING PROTEIN"/>
    <property type="match status" value="1"/>
</dbReference>
<dbReference type="Proteomes" id="UP000198287">
    <property type="component" value="Unassembled WGS sequence"/>
</dbReference>
<comment type="caution">
    <text evidence="3">The sequence shown here is derived from an EMBL/GenBank/DDBJ whole genome shotgun (WGS) entry which is preliminary data.</text>
</comment>
<organism evidence="3 4">
    <name type="scientific">Folsomia candida</name>
    <name type="common">Springtail</name>
    <dbReference type="NCBI Taxonomy" id="158441"/>
    <lineage>
        <taxon>Eukaryota</taxon>
        <taxon>Metazoa</taxon>
        <taxon>Ecdysozoa</taxon>
        <taxon>Arthropoda</taxon>
        <taxon>Hexapoda</taxon>
        <taxon>Collembola</taxon>
        <taxon>Entomobryomorpha</taxon>
        <taxon>Isotomoidea</taxon>
        <taxon>Isotomidae</taxon>
        <taxon>Proisotominae</taxon>
        <taxon>Folsomia</taxon>
    </lineage>
</organism>
<feature type="region of interest" description="Disordered" evidence="1">
    <location>
        <begin position="287"/>
        <end position="309"/>
    </location>
</feature>
<evidence type="ECO:0000313" key="4">
    <source>
        <dbReference type="Proteomes" id="UP000198287"/>
    </source>
</evidence>
<reference evidence="3 4" key="1">
    <citation type="submission" date="2015-12" db="EMBL/GenBank/DDBJ databases">
        <title>The genome of Folsomia candida.</title>
        <authorList>
            <person name="Faddeeva A."/>
            <person name="Derks M.F."/>
            <person name="Anvar Y."/>
            <person name="Smit S."/>
            <person name="Van Straalen N."/>
            <person name="Roelofs D."/>
        </authorList>
    </citation>
    <scope>NUCLEOTIDE SEQUENCE [LARGE SCALE GENOMIC DNA]</scope>
    <source>
        <strain evidence="3 4">VU population</strain>
        <tissue evidence="3">Whole body</tissue>
    </source>
</reference>
<protein>
    <recommendedName>
        <fullName evidence="2">DUF4246 domain-containing protein</fullName>
    </recommendedName>
</protein>
<dbReference type="AlphaFoldDB" id="A0A226D3P4"/>
<feature type="region of interest" description="Disordered" evidence="1">
    <location>
        <begin position="1"/>
        <end position="26"/>
    </location>
</feature>
<feature type="compositionally biased region" description="Basic and acidic residues" evidence="1">
    <location>
        <begin position="296"/>
        <end position="309"/>
    </location>
</feature>